<dbReference type="RefSeq" id="WP_048927020.1">
    <property type="nucleotide sequence ID" value="NZ_AP019729.1"/>
</dbReference>
<keyword evidence="4" id="KW-0547">Nucleotide-binding</keyword>
<evidence type="ECO:0000313" key="7">
    <source>
        <dbReference type="Proteomes" id="UP000463337"/>
    </source>
</evidence>
<evidence type="ECO:0000313" key="6">
    <source>
        <dbReference type="EMBL" id="MRY56338.1"/>
    </source>
</evidence>
<dbReference type="EMBL" id="WKLT01000001">
    <property type="protein sequence ID" value="MRY56338.1"/>
    <property type="molecule type" value="Genomic_DNA"/>
</dbReference>
<organism evidence="6 7">
    <name type="scientific">Parabacteroides distasonis</name>
    <dbReference type="NCBI Taxonomy" id="823"/>
    <lineage>
        <taxon>Bacteria</taxon>
        <taxon>Pseudomonadati</taxon>
        <taxon>Bacteroidota</taxon>
        <taxon>Bacteroidia</taxon>
        <taxon>Bacteroidales</taxon>
        <taxon>Tannerellaceae</taxon>
        <taxon>Parabacteroides</taxon>
    </lineage>
</organism>
<dbReference type="GO" id="GO:0004540">
    <property type="term" value="F:RNA nuclease activity"/>
    <property type="evidence" value="ECO:0007669"/>
    <property type="project" value="InterPro"/>
</dbReference>
<keyword evidence="2" id="KW-1277">Toxin-antitoxin system</keyword>
<name>A0A174KHE2_PARDI</name>
<keyword evidence="3" id="KW-0540">Nuclease</keyword>
<keyword evidence="1" id="KW-0597">Phosphoprotein</keyword>
<dbReference type="GO" id="GO:0110001">
    <property type="term" value="C:toxin-antitoxin complex"/>
    <property type="evidence" value="ECO:0007669"/>
    <property type="project" value="InterPro"/>
</dbReference>
<reference evidence="6 7" key="1">
    <citation type="journal article" date="2019" name="Nat. Med.">
        <title>A library of human gut bacterial isolates paired with longitudinal multiomics data enables mechanistic microbiome research.</title>
        <authorList>
            <person name="Poyet M."/>
            <person name="Groussin M."/>
            <person name="Gibbons S.M."/>
            <person name="Avila-Pacheco J."/>
            <person name="Jiang X."/>
            <person name="Kearney S.M."/>
            <person name="Perrotta A.R."/>
            <person name="Berdy B."/>
            <person name="Zhao S."/>
            <person name="Lieberman T.D."/>
            <person name="Swanson P.K."/>
            <person name="Smith M."/>
            <person name="Roesemann S."/>
            <person name="Alexander J.E."/>
            <person name="Rich S.A."/>
            <person name="Livny J."/>
            <person name="Vlamakis H."/>
            <person name="Clish C."/>
            <person name="Bullock K."/>
            <person name="Deik A."/>
            <person name="Scott J."/>
            <person name="Pierce K.A."/>
            <person name="Xavier R.J."/>
            <person name="Alm E.J."/>
        </authorList>
    </citation>
    <scope>NUCLEOTIDE SEQUENCE [LARGE SCALE GENOMIC DNA]</scope>
    <source>
        <strain evidence="6 7">BIOML-A41</strain>
    </source>
</reference>
<evidence type="ECO:0000256" key="5">
    <source>
        <dbReference type="ARBA" id="ARBA00022801"/>
    </source>
</evidence>
<protein>
    <submittedName>
        <fullName evidence="6">DUF86 domain-containing protein</fullName>
    </submittedName>
</protein>
<accession>A0A174KHE2</accession>
<evidence type="ECO:0000256" key="3">
    <source>
        <dbReference type="ARBA" id="ARBA00022722"/>
    </source>
</evidence>
<dbReference type="PANTHER" id="PTHR34139">
    <property type="entry name" value="UPF0331 PROTEIN MJ0127"/>
    <property type="match status" value="1"/>
</dbReference>
<proteinExistence type="predicted"/>
<keyword evidence="5" id="KW-0378">Hydrolase</keyword>
<dbReference type="SUPFAM" id="SSF81593">
    <property type="entry name" value="Nucleotidyltransferase substrate binding subunit/domain"/>
    <property type="match status" value="1"/>
</dbReference>
<dbReference type="Proteomes" id="UP000463337">
    <property type="component" value="Unassembled WGS sequence"/>
</dbReference>
<dbReference type="PANTHER" id="PTHR34139:SF1">
    <property type="entry name" value="RNASE MJ1380-RELATED"/>
    <property type="match status" value="1"/>
</dbReference>
<dbReference type="InterPro" id="IPR051813">
    <property type="entry name" value="HepT_RNase_toxin"/>
</dbReference>
<sequence length="125" mass="14589">MEYLLNQEILQILHRVQSTIETVLRRNKPIFSVNDYLLSESGMEKLDAACMLIQTIGENLKSIDNKTHGTLFSKYPQIPWRNIFRMRDYISHHYDGVDAEIVFDVIKDKLPPLLVTVSQIIKEIE</sequence>
<comment type="caution">
    <text evidence="6">The sequence shown here is derived from an EMBL/GenBank/DDBJ whole genome shotgun (WGS) entry which is preliminary data.</text>
</comment>
<dbReference type="GeneID" id="93523244"/>
<dbReference type="GO" id="GO:0016787">
    <property type="term" value="F:hydrolase activity"/>
    <property type="evidence" value="ECO:0007669"/>
    <property type="project" value="UniProtKB-KW"/>
</dbReference>
<gene>
    <name evidence="6" type="ORF">GKD59_00060</name>
</gene>
<dbReference type="Pfam" id="PF01934">
    <property type="entry name" value="HepT-like"/>
    <property type="match status" value="1"/>
</dbReference>
<evidence type="ECO:0000256" key="1">
    <source>
        <dbReference type="ARBA" id="ARBA00022553"/>
    </source>
</evidence>
<dbReference type="GO" id="GO:0000166">
    <property type="term" value="F:nucleotide binding"/>
    <property type="evidence" value="ECO:0007669"/>
    <property type="project" value="UniProtKB-KW"/>
</dbReference>
<dbReference type="InterPro" id="IPR008201">
    <property type="entry name" value="HepT-like"/>
</dbReference>
<evidence type="ECO:0000256" key="2">
    <source>
        <dbReference type="ARBA" id="ARBA00022649"/>
    </source>
</evidence>
<dbReference type="AlphaFoldDB" id="A0A174KHE2"/>
<evidence type="ECO:0000256" key="4">
    <source>
        <dbReference type="ARBA" id="ARBA00022741"/>
    </source>
</evidence>